<evidence type="ECO:0000313" key="8">
    <source>
        <dbReference type="Proteomes" id="UP001595387"/>
    </source>
</evidence>
<evidence type="ECO:0000259" key="5">
    <source>
        <dbReference type="Pfam" id="PF04542"/>
    </source>
</evidence>
<proteinExistence type="inferred from homology"/>
<evidence type="ECO:0000256" key="1">
    <source>
        <dbReference type="ARBA" id="ARBA00010641"/>
    </source>
</evidence>
<comment type="caution">
    <text evidence="7">The sequence shown here is derived from an EMBL/GenBank/DDBJ whole genome shotgun (WGS) entry which is preliminary data.</text>
</comment>
<dbReference type="PANTHER" id="PTHR43133">
    <property type="entry name" value="RNA POLYMERASE ECF-TYPE SIGMA FACTO"/>
    <property type="match status" value="1"/>
</dbReference>
<dbReference type="NCBIfam" id="TIGR02954">
    <property type="entry name" value="Sig70_famx3"/>
    <property type="match status" value="1"/>
</dbReference>
<evidence type="ECO:0000259" key="6">
    <source>
        <dbReference type="Pfam" id="PF08281"/>
    </source>
</evidence>
<dbReference type="SUPFAM" id="SSF88946">
    <property type="entry name" value="Sigma2 domain of RNA polymerase sigma factors"/>
    <property type="match status" value="1"/>
</dbReference>
<dbReference type="InterPro" id="IPR039425">
    <property type="entry name" value="RNA_pol_sigma-70-like"/>
</dbReference>
<feature type="domain" description="RNA polymerase sigma-70 region 2" evidence="5">
    <location>
        <begin position="23"/>
        <end position="88"/>
    </location>
</feature>
<dbReference type="SUPFAM" id="SSF88659">
    <property type="entry name" value="Sigma3 and sigma4 domains of RNA polymerase sigma factors"/>
    <property type="match status" value="1"/>
</dbReference>
<keyword evidence="3" id="KW-0731">Sigma factor</keyword>
<name>A0ABV7AAC2_9BACI</name>
<dbReference type="PANTHER" id="PTHR43133:SF51">
    <property type="entry name" value="RNA POLYMERASE SIGMA FACTOR"/>
    <property type="match status" value="1"/>
</dbReference>
<gene>
    <name evidence="7" type="ORF">ACFODW_16840</name>
</gene>
<dbReference type="Gene3D" id="1.10.1740.10">
    <property type="match status" value="1"/>
</dbReference>
<dbReference type="InterPro" id="IPR014284">
    <property type="entry name" value="RNA_pol_sigma-70_dom"/>
</dbReference>
<dbReference type="Pfam" id="PF08281">
    <property type="entry name" value="Sigma70_r4_2"/>
    <property type="match status" value="1"/>
</dbReference>
<evidence type="ECO:0000313" key="7">
    <source>
        <dbReference type="EMBL" id="MFC2949990.1"/>
    </source>
</evidence>
<dbReference type="NCBIfam" id="TIGR02937">
    <property type="entry name" value="sigma70-ECF"/>
    <property type="match status" value="1"/>
</dbReference>
<dbReference type="Proteomes" id="UP001595387">
    <property type="component" value="Unassembled WGS sequence"/>
</dbReference>
<feature type="domain" description="RNA polymerase sigma factor 70 region 4 type 2" evidence="6">
    <location>
        <begin position="111"/>
        <end position="162"/>
    </location>
</feature>
<keyword evidence="4" id="KW-0804">Transcription</keyword>
<comment type="similarity">
    <text evidence="1">Belongs to the sigma-70 factor family. ECF subfamily.</text>
</comment>
<dbReference type="RefSeq" id="WP_390307967.1">
    <property type="nucleotide sequence ID" value="NZ_JBHRRZ010000040.1"/>
</dbReference>
<keyword evidence="2" id="KW-0805">Transcription regulation</keyword>
<dbReference type="EMBL" id="JBHRRZ010000040">
    <property type="protein sequence ID" value="MFC2949990.1"/>
    <property type="molecule type" value="Genomic_DNA"/>
</dbReference>
<accession>A0ABV7AAC2</accession>
<dbReference type="InterPro" id="IPR036388">
    <property type="entry name" value="WH-like_DNA-bd_sf"/>
</dbReference>
<reference evidence="8" key="1">
    <citation type="journal article" date="2019" name="Int. J. Syst. Evol. Microbiol.">
        <title>The Global Catalogue of Microorganisms (GCM) 10K type strain sequencing project: providing services to taxonomists for standard genome sequencing and annotation.</title>
        <authorList>
            <consortium name="The Broad Institute Genomics Platform"/>
            <consortium name="The Broad Institute Genome Sequencing Center for Infectious Disease"/>
            <person name="Wu L."/>
            <person name="Ma J."/>
        </authorList>
    </citation>
    <scope>NUCLEOTIDE SEQUENCE [LARGE SCALE GENOMIC DNA]</scope>
    <source>
        <strain evidence="8">KCTC 13193</strain>
    </source>
</reference>
<evidence type="ECO:0000256" key="4">
    <source>
        <dbReference type="ARBA" id="ARBA00023163"/>
    </source>
</evidence>
<protein>
    <submittedName>
        <fullName evidence="7">Sigma-70 family RNA polymerase sigma factor</fullName>
    </submittedName>
</protein>
<dbReference type="InterPro" id="IPR007627">
    <property type="entry name" value="RNA_pol_sigma70_r2"/>
</dbReference>
<dbReference type="Gene3D" id="1.10.10.10">
    <property type="entry name" value="Winged helix-like DNA-binding domain superfamily/Winged helix DNA-binding domain"/>
    <property type="match status" value="1"/>
</dbReference>
<keyword evidence="8" id="KW-1185">Reference proteome</keyword>
<evidence type="ECO:0000256" key="3">
    <source>
        <dbReference type="ARBA" id="ARBA00023082"/>
    </source>
</evidence>
<organism evidence="7 8">
    <name type="scientific">Virgibacillus sediminis</name>
    <dbReference type="NCBI Taxonomy" id="202260"/>
    <lineage>
        <taxon>Bacteria</taxon>
        <taxon>Bacillati</taxon>
        <taxon>Bacillota</taxon>
        <taxon>Bacilli</taxon>
        <taxon>Bacillales</taxon>
        <taxon>Bacillaceae</taxon>
        <taxon>Virgibacillus</taxon>
    </lineage>
</organism>
<dbReference type="CDD" id="cd06171">
    <property type="entry name" value="Sigma70_r4"/>
    <property type="match status" value="1"/>
</dbReference>
<dbReference type="InterPro" id="IPR013324">
    <property type="entry name" value="RNA_pol_sigma_r3/r4-like"/>
</dbReference>
<dbReference type="InterPro" id="IPR014300">
    <property type="entry name" value="RNA_pol_sigma-V"/>
</dbReference>
<dbReference type="Pfam" id="PF04542">
    <property type="entry name" value="Sigma70_r2"/>
    <property type="match status" value="1"/>
</dbReference>
<sequence length="177" mass="20716">MGQLKLIKKAKAGDKKAFEKLLSLYSDRLYRTAFLYTGNREDALDIVQETAYKAFLAIKQLKENKYFLTWLTRILIYTAYDLKKKQKKDIPYEYISDLPSNKNERTDEHIDLVRAINELQDNQRDAIILFYYHDLPIKEVAKIMGIPKNTVKTYLQRGKKQLKNTLKGVGYSEGKVI</sequence>
<dbReference type="InterPro" id="IPR013249">
    <property type="entry name" value="RNA_pol_sigma70_r4_t2"/>
</dbReference>
<evidence type="ECO:0000256" key="2">
    <source>
        <dbReference type="ARBA" id="ARBA00023015"/>
    </source>
</evidence>
<dbReference type="InterPro" id="IPR013325">
    <property type="entry name" value="RNA_pol_sigma_r2"/>
</dbReference>